<keyword evidence="8" id="KW-0464">Manganese</keyword>
<keyword evidence="7" id="KW-0560">Oxidoreductase</keyword>
<evidence type="ECO:0000256" key="1">
    <source>
        <dbReference type="ARBA" id="ARBA00001936"/>
    </source>
</evidence>
<gene>
    <name evidence="12" type="ORF">UBRO2_05089</name>
    <name evidence="11" type="ORF">UBRO_20774</name>
</gene>
<dbReference type="InterPro" id="IPR006925">
    <property type="entry name" value="Vps16_C"/>
</dbReference>
<accession>A0A1K0G7D0</accession>
<evidence type="ECO:0000313" key="11">
    <source>
        <dbReference type="EMBL" id="SAM83538.1"/>
    </source>
</evidence>
<evidence type="ECO:0000256" key="9">
    <source>
        <dbReference type="ARBA" id="ARBA00023554"/>
    </source>
</evidence>
<dbReference type="Proteomes" id="UP000179920">
    <property type="component" value="Chromosome XI"/>
</dbReference>
<proteinExistence type="inferred from homology"/>
<dbReference type="Proteomes" id="UP000658997">
    <property type="component" value="Unassembled WGS sequence"/>
</dbReference>
<keyword evidence="14" id="KW-1185">Reference proteome</keyword>
<protein>
    <recommendedName>
        <fullName evidence="10">Vps16 C-terminal domain-containing protein</fullName>
    </recommendedName>
</protein>
<sequence length="423" mass="48075">MWLSPNGTIQNILGSTVFRAPIILEDLPCPVLGWTKPIVIGRHAFGDQYRCQNSVVDKAGSSKMRIQLLPLRQVSMHPQVTPQFRGSVMESRNLQSIDKVFELMIDSTRTELHSTRTHWFDHRIHHTILILDKVIHSNLIVFLTHFANVATITICLVKVIKSGDTDLIYHVLLHLKSQLSRGDYFRIVQAPVSDVMLPPPGQTINNRSRSTAKLAPARQYFSLASNLLEAYAKEVDCDLLKGQRYDNHRGRFTNDDWLLSLSSMLSRGAIMAKVALSLATPPLRYSSDRITAGSLFHRLSISVQVNVSTSTVWSTTLLWHDERNDIHVVLTKMMLIVTGVTLRAQWIEEIEEIETRAPHHMNINKLKLRGHEQWSTSGIRSGFMHARIHIYTTDWKGLVTKDQWSILDRQGVLKITIQCDAKG</sequence>
<evidence type="ECO:0000256" key="7">
    <source>
        <dbReference type="ARBA" id="ARBA00023002"/>
    </source>
</evidence>
<dbReference type="GO" id="GO:0006099">
    <property type="term" value="P:tricarboxylic acid cycle"/>
    <property type="evidence" value="ECO:0007669"/>
    <property type="project" value="UniProtKB-KW"/>
</dbReference>
<dbReference type="Gene3D" id="3.40.718.10">
    <property type="entry name" value="Isopropylmalate Dehydrogenase"/>
    <property type="match status" value="1"/>
</dbReference>
<dbReference type="PANTHER" id="PTHR11822:SF21">
    <property type="entry name" value="ISOCITRATE DEHYDROGENASE [NADP], MITOCHONDRIAL"/>
    <property type="match status" value="1"/>
</dbReference>
<dbReference type="AlphaFoldDB" id="A0A1K0G7D0"/>
<dbReference type="GO" id="GO:0006886">
    <property type="term" value="P:intracellular protein transport"/>
    <property type="evidence" value="ECO:0007669"/>
    <property type="project" value="InterPro"/>
</dbReference>
<dbReference type="GO" id="GO:0004450">
    <property type="term" value="F:isocitrate dehydrogenase (NADP+) activity"/>
    <property type="evidence" value="ECO:0007669"/>
    <property type="project" value="UniProtKB-EC"/>
</dbReference>
<keyword evidence="6" id="KW-0460">Magnesium</keyword>
<evidence type="ECO:0000256" key="2">
    <source>
        <dbReference type="ARBA" id="ARBA00001946"/>
    </source>
</evidence>
<feature type="domain" description="Vps16 C-terminal" evidence="10">
    <location>
        <begin position="148"/>
        <end position="190"/>
    </location>
</feature>
<dbReference type="PANTHER" id="PTHR11822">
    <property type="entry name" value="NADP-SPECIFIC ISOCITRATE DEHYDROGENASE"/>
    <property type="match status" value="1"/>
</dbReference>
<evidence type="ECO:0000256" key="3">
    <source>
        <dbReference type="ARBA" id="ARBA00007769"/>
    </source>
</evidence>
<evidence type="ECO:0000256" key="4">
    <source>
        <dbReference type="ARBA" id="ARBA00022532"/>
    </source>
</evidence>
<comment type="catalytic activity">
    <reaction evidence="9">
        <text>D-threo-isocitrate + NADP(+) = 2-oxoglutarate + CO2 + NADPH</text>
        <dbReference type="Rhea" id="RHEA:19629"/>
        <dbReference type="ChEBI" id="CHEBI:15562"/>
        <dbReference type="ChEBI" id="CHEBI:16526"/>
        <dbReference type="ChEBI" id="CHEBI:16810"/>
        <dbReference type="ChEBI" id="CHEBI:57783"/>
        <dbReference type="ChEBI" id="CHEBI:58349"/>
        <dbReference type="EC" id="1.1.1.42"/>
    </reaction>
</comment>
<dbReference type="GO" id="GO:0005739">
    <property type="term" value="C:mitochondrion"/>
    <property type="evidence" value="ECO:0007669"/>
    <property type="project" value="TreeGrafter"/>
</dbReference>
<dbReference type="GO" id="GO:0006102">
    <property type="term" value="P:isocitrate metabolic process"/>
    <property type="evidence" value="ECO:0007669"/>
    <property type="project" value="InterPro"/>
</dbReference>
<dbReference type="GO" id="GO:0006739">
    <property type="term" value="P:NADP+ metabolic process"/>
    <property type="evidence" value="ECO:0007669"/>
    <property type="project" value="TreeGrafter"/>
</dbReference>
<evidence type="ECO:0000313" key="13">
    <source>
        <dbReference type="Proteomes" id="UP000179920"/>
    </source>
</evidence>
<dbReference type="SUPFAM" id="SSF53659">
    <property type="entry name" value="Isocitrate/Isopropylmalate dehydrogenase-like"/>
    <property type="match status" value="1"/>
</dbReference>
<name>A0A1K0G7D0_9BASI</name>
<evidence type="ECO:0000259" key="10">
    <source>
        <dbReference type="Pfam" id="PF04840"/>
    </source>
</evidence>
<keyword evidence="4" id="KW-0816">Tricarboxylic acid cycle</keyword>
<keyword evidence="5" id="KW-0479">Metal-binding</keyword>
<reference evidence="12" key="3">
    <citation type="submission" date="2018-08" db="EMBL/GenBank/DDBJ databases">
        <authorList>
            <person name="Guldener U."/>
        </authorList>
    </citation>
    <scope>NUCLEOTIDE SEQUENCE</scope>
    <source>
        <strain evidence="12">UB2</strain>
    </source>
</reference>
<dbReference type="EMBL" id="ULHB01000141">
    <property type="protein sequence ID" value="SYW83198.1"/>
    <property type="molecule type" value="Genomic_DNA"/>
</dbReference>
<comment type="cofactor">
    <cofactor evidence="1">
        <name>Mn(2+)</name>
        <dbReference type="ChEBI" id="CHEBI:29035"/>
    </cofactor>
</comment>
<organism evidence="11 13">
    <name type="scientific">Ustilago bromivora</name>
    <dbReference type="NCBI Taxonomy" id="307758"/>
    <lineage>
        <taxon>Eukaryota</taxon>
        <taxon>Fungi</taxon>
        <taxon>Dikarya</taxon>
        <taxon>Basidiomycota</taxon>
        <taxon>Ustilaginomycotina</taxon>
        <taxon>Ustilaginomycetes</taxon>
        <taxon>Ustilaginales</taxon>
        <taxon>Ustilaginaceae</taxon>
        <taxon>Ustilago</taxon>
    </lineage>
</organism>
<evidence type="ECO:0000313" key="14">
    <source>
        <dbReference type="Proteomes" id="UP000658997"/>
    </source>
</evidence>
<reference evidence="11" key="2">
    <citation type="submission" date="2016-04" db="EMBL/GenBank/DDBJ databases">
        <authorList>
            <person name="Evans L.H."/>
            <person name="Alamgir A."/>
            <person name="Owens N."/>
            <person name="Weber N.D."/>
            <person name="Virtaneva K."/>
            <person name="Barbian K."/>
            <person name="Babar A."/>
            <person name="Rosenke K."/>
        </authorList>
    </citation>
    <scope>NUCLEOTIDE SEQUENCE</scope>
    <source>
        <strain evidence="11">UB2112</strain>
    </source>
</reference>
<comment type="similarity">
    <text evidence="3">Belongs to the isocitrate and isopropylmalate dehydrogenases family.</text>
</comment>
<dbReference type="GO" id="GO:0046872">
    <property type="term" value="F:metal ion binding"/>
    <property type="evidence" value="ECO:0007669"/>
    <property type="project" value="UniProtKB-KW"/>
</dbReference>
<dbReference type="Pfam" id="PF04840">
    <property type="entry name" value="Vps16_C"/>
    <property type="match status" value="1"/>
</dbReference>
<evidence type="ECO:0000313" key="12">
    <source>
        <dbReference type="EMBL" id="SYW83198.1"/>
    </source>
</evidence>
<dbReference type="InterPro" id="IPR004790">
    <property type="entry name" value="Isocitrate_DH_NADP"/>
</dbReference>
<evidence type="ECO:0000256" key="8">
    <source>
        <dbReference type="ARBA" id="ARBA00023211"/>
    </source>
</evidence>
<evidence type="ECO:0000256" key="6">
    <source>
        <dbReference type="ARBA" id="ARBA00022842"/>
    </source>
</evidence>
<reference evidence="13" key="1">
    <citation type="submission" date="2016-04" db="EMBL/GenBank/DDBJ databases">
        <authorList>
            <person name="Guldener U."/>
            <person name="Guldener U."/>
        </authorList>
    </citation>
    <scope>NUCLEOTIDE SEQUENCE [LARGE SCALE GENOMIC DNA]</scope>
    <source>
        <strain evidence="13">UB2112</strain>
    </source>
</reference>
<dbReference type="EMBL" id="LT558127">
    <property type="protein sequence ID" value="SAM83538.1"/>
    <property type="molecule type" value="Genomic_DNA"/>
</dbReference>
<comment type="cofactor">
    <cofactor evidence="2">
        <name>Mg(2+)</name>
        <dbReference type="ChEBI" id="CHEBI:18420"/>
    </cofactor>
</comment>
<evidence type="ECO:0000256" key="5">
    <source>
        <dbReference type="ARBA" id="ARBA00022723"/>
    </source>
</evidence>